<sequence length="229" mass="26456">MWYAKRMLNIIDTVIFDLDQTLLNKTQSLVNFSIYQYEQYSLDEFIPDMNEFTLKFSELNLMIMPKEEVYRRLVEFFKIDGNLYHELLADLNQNFHHYSVGYPGLHEMLHSLKEDGYKLGIVTNGRDFYQRNKISALGIRDYFTGIVTSGSVNIKKPDHAIFQMALKHLNSIGRRTVFVGDSIQADIIPAKELGMYTILKAKEVSSELPDAICDELIEIPSIIKSLESN</sequence>
<dbReference type="InterPro" id="IPR023214">
    <property type="entry name" value="HAD_sf"/>
</dbReference>
<dbReference type="PANTHER" id="PTHR46470:SF2">
    <property type="entry name" value="GLYCERALDEHYDE 3-PHOSPHATE PHOSPHATASE"/>
    <property type="match status" value="1"/>
</dbReference>
<dbReference type="InterPro" id="IPR036412">
    <property type="entry name" value="HAD-like_sf"/>
</dbReference>
<reference evidence="5" key="1">
    <citation type="submission" date="2016-08" db="EMBL/GenBank/DDBJ databases">
        <title>Complete Genome Seqeunce of Paenibacillus sp. nov. IHBB 9852 from high altitute lake of Indian trans-Himalayas.</title>
        <authorList>
            <person name="Kiran S."/>
            <person name="Swarnkar M.K."/>
            <person name="Rana A."/>
            <person name="Tewari R."/>
            <person name="Gulati A."/>
        </authorList>
    </citation>
    <scope>NUCLEOTIDE SEQUENCE [LARGE SCALE GENOMIC DNA]</scope>
    <source>
        <strain evidence="5">IHBB 9852</strain>
    </source>
</reference>
<proteinExistence type="predicted"/>
<dbReference type="EMBL" id="CP016809">
    <property type="protein sequence ID" value="ANY71216.1"/>
    <property type="molecule type" value="Genomic_DNA"/>
</dbReference>
<dbReference type="AlphaFoldDB" id="A0A1B2DU28"/>
<gene>
    <name evidence="5" type="ORF">BBD41_00665</name>
</gene>
<dbReference type="SFLD" id="SFLDS00003">
    <property type="entry name" value="Haloacid_Dehalogenase"/>
    <property type="match status" value="1"/>
</dbReference>
<keyword evidence="3" id="KW-0378">Hydrolase</keyword>
<dbReference type="PANTHER" id="PTHR46470">
    <property type="entry name" value="N-ACYLNEURAMINATE-9-PHOSPHATASE"/>
    <property type="match status" value="1"/>
</dbReference>
<dbReference type="Pfam" id="PF13419">
    <property type="entry name" value="HAD_2"/>
    <property type="match status" value="1"/>
</dbReference>
<comment type="cofactor">
    <cofactor evidence="1">
        <name>Mg(2+)</name>
        <dbReference type="ChEBI" id="CHEBI:18420"/>
    </cofactor>
</comment>
<evidence type="ECO:0000256" key="2">
    <source>
        <dbReference type="ARBA" id="ARBA00022723"/>
    </source>
</evidence>
<dbReference type="GO" id="GO:0046872">
    <property type="term" value="F:metal ion binding"/>
    <property type="evidence" value="ECO:0007669"/>
    <property type="project" value="UniProtKB-KW"/>
</dbReference>
<dbReference type="GO" id="GO:0016791">
    <property type="term" value="F:phosphatase activity"/>
    <property type="evidence" value="ECO:0007669"/>
    <property type="project" value="TreeGrafter"/>
</dbReference>
<name>A0A1B2DU28_9BACL</name>
<keyword evidence="4" id="KW-0460">Magnesium</keyword>
<dbReference type="InterPro" id="IPR006439">
    <property type="entry name" value="HAD-SF_hydro_IA"/>
</dbReference>
<dbReference type="GO" id="GO:0044281">
    <property type="term" value="P:small molecule metabolic process"/>
    <property type="evidence" value="ECO:0007669"/>
    <property type="project" value="UniProtKB-ARBA"/>
</dbReference>
<dbReference type="PRINTS" id="PR00413">
    <property type="entry name" value="HADHALOGNASE"/>
</dbReference>
<dbReference type="Gene3D" id="1.10.150.520">
    <property type="match status" value="1"/>
</dbReference>
<dbReference type="InterPro" id="IPR041492">
    <property type="entry name" value="HAD_2"/>
</dbReference>
<evidence type="ECO:0000313" key="5">
    <source>
        <dbReference type="EMBL" id="ANY71216.1"/>
    </source>
</evidence>
<organism evidence="5">
    <name type="scientific">Paenibacillus ihbetae</name>
    <dbReference type="NCBI Taxonomy" id="1870820"/>
    <lineage>
        <taxon>Bacteria</taxon>
        <taxon>Bacillati</taxon>
        <taxon>Bacillota</taxon>
        <taxon>Bacilli</taxon>
        <taxon>Bacillales</taxon>
        <taxon>Paenibacillaceae</taxon>
        <taxon>Paenibacillus</taxon>
    </lineage>
</organism>
<keyword evidence="2" id="KW-0479">Metal-binding</keyword>
<evidence type="ECO:0000256" key="1">
    <source>
        <dbReference type="ARBA" id="ARBA00001946"/>
    </source>
</evidence>
<dbReference type="NCBIfam" id="TIGR01549">
    <property type="entry name" value="HAD-SF-IA-v1"/>
    <property type="match status" value="1"/>
</dbReference>
<dbReference type="SFLD" id="SFLDG01129">
    <property type="entry name" value="C1.5:_HAD__Beta-PGM__Phosphata"/>
    <property type="match status" value="1"/>
</dbReference>
<evidence type="ECO:0000256" key="3">
    <source>
        <dbReference type="ARBA" id="ARBA00022801"/>
    </source>
</evidence>
<dbReference type="SUPFAM" id="SSF56784">
    <property type="entry name" value="HAD-like"/>
    <property type="match status" value="1"/>
</dbReference>
<dbReference type="KEGG" id="pib:BBD41_00665"/>
<dbReference type="NCBIfam" id="TIGR01509">
    <property type="entry name" value="HAD-SF-IA-v3"/>
    <property type="match status" value="1"/>
</dbReference>
<dbReference type="InterPro" id="IPR051400">
    <property type="entry name" value="HAD-like_hydrolase"/>
</dbReference>
<dbReference type="Gene3D" id="3.40.50.1000">
    <property type="entry name" value="HAD superfamily/HAD-like"/>
    <property type="match status" value="1"/>
</dbReference>
<protein>
    <submittedName>
        <fullName evidence="5">Haloacid dehalogenase</fullName>
    </submittedName>
</protein>
<evidence type="ECO:0000256" key="4">
    <source>
        <dbReference type="ARBA" id="ARBA00022842"/>
    </source>
</evidence>
<accession>A0A1B2DU28</accession>